<dbReference type="Gene3D" id="1.10.287.1260">
    <property type="match status" value="1"/>
</dbReference>
<dbReference type="OrthoDB" id="9809206at2"/>
<dbReference type="GeneID" id="93486185"/>
<dbReference type="PANTHER" id="PTHR30221:SF1">
    <property type="entry name" value="SMALL-CONDUCTANCE MECHANOSENSITIVE CHANNEL"/>
    <property type="match status" value="1"/>
</dbReference>
<accession>A0A841R3A7</accession>
<dbReference type="GO" id="GO:0005886">
    <property type="term" value="C:plasma membrane"/>
    <property type="evidence" value="ECO:0007669"/>
    <property type="project" value="UniProtKB-SubCell"/>
</dbReference>
<dbReference type="Pfam" id="PF05552">
    <property type="entry name" value="MS_channel_1st_1"/>
    <property type="match status" value="1"/>
</dbReference>
<evidence type="ECO:0000259" key="8">
    <source>
        <dbReference type="Pfam" id="PF00924"/>
    </source>
</evidence>
<dbReference type="InterPro" id="IPR011014">
    <property type="entry name" value="MscS_channel_TM-2"/>
</dbReference>
<reference evidence="10 11" key="1">
    <citation type="submission" date="2020-08" db="EMBL/GenBank/DDBJ databases">
        <title>Genomic Encyclopedia of Type Strains, Phase IV (KMG-IV): sequencing the most valuable type-strain genomes for metagenomic binning, comparative biology and taxonomic classification.</title>
        <authorList>
            <person name="Goeker M."/>
        </authorList>
    </citation>
    <scope>NUCLEOTIDE SEQUENCE [LARGE SCALE GENOMIC DNA]</scope>
    <source>
        <strain evidence="10 11">DSM 21255</strain>
    </source>
</reference>
<name>A0A841R3A7_9FIRM</name>
<sequence>METKTPADLANNVHDKVGKAATNVSHEVTEQVDTATQWTANAWDYLSSHLVDFLMAILIFAIGYYIARFLRDSLARMMKRSRVDQLVVDFVTQGLYFVILILVALAALNKIGVPTDSFVMALGGIGLGVGLALKDNISNMAAGILILIFRPFRIGNYVRVSDAEGTVTQITLMNTHLRTIGREETIVPNAMMISNAIVNYSAYPTRCMELLIDVSYSSDLNQVVSVLKDVAKGDGGVLNADDMLIGVREFADNSVRVYMRPEVDASEYWPTYHRLMQSIKETFDANGIDIPFPHRVLVLEKAQDAPPLAGALPEQGNAK</sequence>
<dbReference type="InterPro" id="IPR010920">
    <property type="entry name" value="LSM_dom_sf"/>
</dbReference>
<keyword evidence="6 7" id="KW-0472">Membrane</keyword>
<dbReference type="InterPro" id="IPR006685">
    <property type="entry name" value="MscS_channel_2nd"/>
</dbReference>
<keyword evidence="3" id="KW-1003">Cell membrane</keyword>
<keyword evidence="11" id="KW-1185">Reference proteome</keyword>
<dbReference type="Gene3D" id="2.30.30.60">
    <property type="match status" value="1"/>
</dbReference>
<dbReference type="SUPFAM" id="SSF82689">
    <property type="entry name" value="Mechanosensitive channel protein MscS (YggB), C-terminal domain"/>
    <property type="match status" value="1"/>
</dbReference>
<feature type="transmembrane region" description="Helical" evidence="7">
    <location>
        <begin position="86"/>
        <end position="108"/>
    </location>
</feature>
<evidence type="ECO:0000256" key="6">
    <source>
        <dbReference type="ARBA" id="ARBA00023136"/>
    </source>
</evidence>
<evidence type="ECO:0000313" key="11">
    <source>
        <dbReference type="Proteomes" id="UP000591941"/>
    </source>
</evidence>
<keyword evidence="4 7" id="KW-0812">Transmembrane</keyword>
<dbReference type="InterPro" id="IPR049278">
    <property type="entry name" value="MS_channel_C"/>
</dbReference>
<evidence type="ECO:0000256" key="5">
    <source>
        <dbReference type="ARBA" id="ARBA00022989"/>
    </source>
</evidence>
<feature type="domain" description="Mechanosensitive ion channel MscS" evidence="8">
    <location>
        <begin position="137"/>
        <end position="201"/>
    </location>
</feature>
<comment type="subcellular location">
    <subcellularLocation>
        <location evidence="1">Cell membrane</location>
        <topology evidence="1">Multi-pass membrane protein</topology>
    </subcellularLocation>
</comment>
<dbReference type="GO" id="GO:0008381">
    <property type="term" value="F:mechanosensitive monoatomic ion channel activity"/>
    <property type="evidence" value="ECO:0007669"/>
    <property type="project" value="InterPro"/>
</dbReference>
<comment type="similarity">
    <text evidence="2">Belongs to the MscS (TC 1.A.23) family.</text>
</comment>
<dbReference type="InterPro" id="IPR045275">
    <property type="entry name" value="MscS_archaea/bacteria_type"/>
</dbReference>
<dbReference type="AlphaFoldDB" id="A0A841R3A7"/>
<dbReference type="SUPFAM" id="SSF82861">
    <property type="entry name" value="Mechanosensitive channel protein MscS (YggB), transmembrane region"/>
    <property type="match status" value="1"/>
</dbReference>
<feature type="domain" description="Mechanosensitive ion channel MscS C-terminal" evidence="9">
    <location>
        <begin position="212"/>
        <end position="290"/>
    </location>
</feature>
<dbReference type="Pfam" id="PF00924">
    <property type="entry name" value="MS_channel_2nd"/>
    <property type="match status" value="1"/>
</dbReference>
<feature type="transmembrane region" description="Helical" evidence="7">
    <location>
        <begin position="120"/>
        <end position="149"/>
    </location>
</feature>
<dbReference type="InterPro" id="IPR011066">
    <property type="entry name" value="MscS_channel_C_sf"/>
</dbReference>
<dbReference type="SUPFAM" id="SSF50182">
    <property type="entry name" value="Sm-like ribonucleoproteins"/>
    <property type="match status" value="1"/>
</dbReference>
<evidence type="ECO:0000313" key="10">
    <source>
        <dbReference type="EMBL" id="MBB6477871.1"/>
    </source>
</evidence>
<evidence type="ECO:0000256" key="2">
    <source>
        <dbReference type="ARBA" id="ARBA00008017"/>
    </source>
</evidence>
<dbReference type="PANTHER" id="PTHR30221">
    <property type="entry name" value="SMALL-CONDUCTANCE MECHANOSENSITIVE CHANNEL"/>
    <property type="match status" value="1"/>
</dbReference>
<dbReference type="RefSeq" id="WP_159822857.1">
    <property type="nucleotide sequence ID" value="NZ_CABWNB010000002.1"/>
</dbReference>
<evidence type="ECO:0000256" key="1">
    <source>
        <dbReference type="ARBA" id="ARBA00004651"/>
    </source>
</evidence>
<evidence type="ECO:0000256" key="3">
    <source>
        <dbReference type="ARBA" id="ARBA00022475"/>
    </source>
</evidence>
<evidence type="ECO:0000256" key="7">
    <source>
        <dbReference type="SAM" id="Phobius"/>
    </source>
</evidence>
<proteinExistence type="inferred from homology"/>
<protein>
    <submittedName>
        <fullName evidence="10">Small conductance mechanosensitive channel</fullName>
    </submittedName>
</protein>
<evidence type="ECO:0000256" key="4">
    <source>
        <dbReference type="ARBA" id="ARBA00022692"/>
    </source>
</evidence>
<dbReference type="InterPro" id="IPR008910">
    <property type="entry name" value="MSC_TM_helix"/>
</dbReference>
<dbReference type="Pfam" id="PF21082">
    <property type="entry name" value="MS_channel_3rd"/>
    <property type="match status" value="1"/>
</dbReference>
<evidence type="ECO:0000259" key="9">
    <source>
        <dbReference type="Pfam" id="PF21082"/>
    </source>
</evidence>
<dbReference type="Gene3D" id="3.30.70.100">
    <property type="match status" value="1"/>
</dbReference>
<keyword evidence="5 7" id="KW-1133">Transmembrane helix</keyword>
<feature type="transmembrane region" description="Helical" evidence="7">
    <location>
        <begin position="46"/>
        <end position="66"/>
    </location>
</feature>
<organism evidence="10 11">
    <name type="scientific">Negativicoccus succinicivorans</name>
    <dbReference type="NCBI Taxonomy" id="620903"/>
    <lineage>
        <taxon>Bacteria</taxon>
        <taxon>Bacillati</taxon>
        <taxon>Bacillota</taxon>
        <taxon>Negativicutes</taxon>
        <taxon>Veillonellales</taxon>
        <taxon>Veillonellaceae</taxon>
        <taxon>Negativicoccus</taxon>
    </lineage>
</organism>
<comment type="caution">
    <text evidence="10">The sequence shown here is derived from an EMBL/GenBank/DDBJ whole genome shotgun (WGS) entry which is preliminary data.</text>
</comment>
<dbReference type="EMBL" id="JACHHI010000003">
    <property type="protein sequence ID" value="MBB6477871.1"/>
    <property type="molecule type" value="Genomic_DNA"/>
</dbReference>
<dbReference type="InterPro" id="IPR023408">
    <property type="entry name" value="MscS_beta-dom_sf"/>
</dbReference>
<dbReference type="Proteomes" id="UP000591941">
    <property type="component" value="Unassembled WGS sequence"/>
</dbReference>
<gene>
    <name evidence="10" type="ORF">HNR45_000904</name>
</gene>